<keyword evidence="7" id="KW-1185">Reference proteome</keyword>
<proteinExistence type="predicted"/>
<evidence type="ECO:0000256" key="4">
    <source>
        <dbReference type="SAM" id="MobiDB-lite"/>
    </source>
</evidence>
<dbReference type="Proteomes" id="UP001597197">
    <property type="component" value="Unassembled WGS sequence"/>
</dbReference>
<dbReference type="RefSeq" id="WP_382318615.1">
    <property type="nucleotide sequence ID" value="NZ_JBHUFD010000019.1"/>
</dbReference>
<gene>
    <name evidence="6" type="ORF">ACFSDX_24820</name>
</gene>
<keyword evidence="1" id="KW-0805">Transcription regulation</keyword>
<dbReference type="SUPFAM" id="SSF46689">
    <property type="entry name" value="Homeodomain-like"/>
    <property type="match status" value="1"/>
</dbReference>
<dbReference type="EMBL" id="JBHUFD010000019">
    <property type="protein sequence ID" value="MFD1875678.1"/>
    <property type="molecule type" value="Genomic_DNA"/>
</dbReference>
<dbReference type="PROSITE" id="PS01124">
    <property type="entry name" value="HTH_ARAC_FAMILY_2"/>
    <property type="match status" value="2"/>
</dbReference>
<reference evidence="7" key="1">
    <citation type="journal article" date="2019" name="Int. J. Syst. Evol. Microbiol.">
        <title>The Global Catalogue of Microorganisms (GCM) 10K type strain sequencing project: providing services to taxonomists for standard genome sequencing and annotation.</title>
        <authorList>
            <consortium name="The Broad Institute Genomics Platform"/>
            <consortium name="The Broad Institute Genome Sequencing Center for Infectious Disease"/>
            <person name="Wu L."/>
            <person name="Ma J."/>
        </authorList>
    </citation>
    <scope>NUCLEOTIDE SEQUENCE [LARGE SCALE GENOMIC DNA]</scope>
    <source>
        <strain evidence="7">CGMCC 1.15795</strain>
    </source>
</reference>
<feature type="region of interest" description="Disordered" evidence="4">
    <location>
        <begin position="131"/>
        <end position="183"/>
    </location>
</feature>
<dbReference type="SMART" id="SM00342">
    <property type="entry name" value="HTH_ARAC"/>
    <property type="match status" value="2"/>
</dbReference>
<protein>
    <submittedName>
        <fullName evidence="6">Helix-turn-helix domain-containing protein</fullName>
    </submittedName>
</protein>
<evidence type="ECO:0000313" key="7">
    <source>
        <dbReference type="Proteomes" id="UP001597197"/>
    </source>
</evidence>
<feature type="compositionally biased region" description="Low complexity" evidence="4">
    <location>
        <begin position="159"/>
        <end position="182"/>
    </location>
</feature>
<organism evidence="6 7">
    <name type="scientific">Hymenobacter bucti</name>
    <dbReference type="NCBI Taxonomy" id="1844114"/>
    <lineage>
        <taxon>Bacteria</taxon>
        <taxon>Pseudomonadati</taxon>
        <taxon>Bacteroidota</taxon>
        <taxon>Cytophagia</taxon>
        <taxon>Cytophagales</taxon>
        <taxon>Hymenobacteraceae</taxon>
        <taxon>Hymenobacter</taxon>
    </lineage>
</organism>
<dbReference type="InterPro" id="IPR009057">
    <property type="entry name" value="Homeodomain-like_sf"/>
</dbReference>
<dbReference type="Pfam" id="PF12833">
    <property type="entry name" value="HTH_18"/>
    <property type="match status" value="2"/>
</dbReference>
<name>A0ABW4R1B7_9BACT</name>
<dbReference type="InterPro" id="IPR018060">
    <property type="entry name" value="HTH_AraC"/>
</dbReference>
<comment type="caution">
    <text evidence="6">The sequence shown here is derived from an EMBL/GenBank/DDBJ whole genome shotgun (WGS) entry which is preliminary data.</text>
</comment>
<keyword evidence="3" id="KW-0804">Transcription</keyword>
<feature type="domain" description="HTH araC/xylS-type" evidence="5">
    <location>
        <begin position="268"/>
        <end position="359"/>
    </location>
</feature>
<evidence type="ECO:0000259" key="5">
    <source>
        <dbReference type="PROSITE" id="PS01124"/>
    </source>
</evidence>
<accession>A0ABW4R1B7</accession>
<dbReference type="PANTHER" id="PTHR43280">
    <property type="entry name" value="ARAC-FAMILY TRANSCRIPTIONAL REGULATOR"/>
    <property type="match status" value="1"/>
</dbReference>
<feature type="domain" description="HTH araC/xylS-type" evidence="5">
    <location>
        <begin position="200"/>
        <end position="251"/>
    </location>
</feature>
<dbReference type="PANTHER" id="PTHR43280:SF2">
    <property type="entry name" value="HTH-TYPE TRANSCRIPTIONAL REGULATOR EXSA"/>
    <property type="match status" value="1"/>
</dbReference>
<evidence type="ECO:0000313" key="6">
    <source>
        <dbReference type="EMBL" id="MFD1875678.1"/>
    </source>
</evidence>
<dbReference type="Gene3D" id="1.10.10.60">
    <property type="entry name" value="Homeodomain-like"/>
    <property type="match status" value="2"/>
</dbReference>
<evidence type="ECO:0000256" key="2">
    <source>
        <dbReference type="ARBA" id="ARBA00023125"/>
    </source>
</evidence>
<evidence type="ECO:0000256" key="1">
    <source>
        <dbReference type="ARBA" id="ARBA00023015"/>
    </source>
</evidence>
<sequence>MPLRLLVDTPGLSISYDSDNQWHYVEWKGKHDPDSSWAACLLMLDTLRAFPCAKILNDNSGITRTTMQLSARSLDWLTQMHAAGLQVLAWVLPQKLASRRTTEGFVLQIEAPAVCTFDELASAYAWLQRQPSNGPAGQAPTAGHPLAAASGGTRPAELAAHSPAAPPTSWTTPTAAQAPAVARRPGGDTLLAHWQAQASEHLADEQFGPTELARLLCLSERTLYRHLRELTGRTPTAWLRALRLNQARLRLEAAADTRLAGWQAQASEHLADEQFGPTELARLLSLSERTLYRRLGELTGRTPAAWLRELRLDQARLLLEAGGFGLVTQVAEAVGFASSRYFATLYTERFGRRPADYPA</sequence>
<keyword evidence="2" id="KW-0238">DNA-binding</keyword>
<evidence type="ECO:0000256" key="3">
    <source>
        <dbReference type="ARBA" id="ARBA00023163"/>
    </source>
</evidence>